<dbReference type="InterPro" id="IPR020846">
    <property type="entry name" value="MFS_dom"/>
</dbReference>
<keyword evidence="4 7" id="KW-0812">Transmembrane</keyword>
<dbReference type="Gene3D" id="1.20.1250.20">
    <property type="entry name" value="MFS general substrate transporter like domains"/>
    <property type="match status" value="1"/>
</dbReference>
<feature type="transmembrane region" description="Helical" evidence="7">
    <location>
        <begin position="287"/>
        <end position="308"/>
    </location>
</feature>
<organism evidence="9 10">
    <name type="scientific">Kouleothrix aurantiaca</name>
    <dbReference type="NCBI Taxonomy" id="186479"/>
    <lineage>
        <taxon>Bacteria</taxon>
        <taxon>Bacillati</taxon>
        <taxon>Chloroflexota</taxon>
        <taxon>Chloroflexia</taxon>
        <taxon>Chloroflexales</taxon>
        <taxon>Roseiflexineae</taxon>
        <taxon>Roseiflexaceae</taxon>
        <taxon>Kouleothrix</taxon>
    </lineage>
</organism>
<dbReference type="PANTHER" id="PTHR23513:SF18">
    <property type="entry name" value="INTEGRAL MEMBRANE PROTEIN"/>
    <property type="match status" value="1"/>
</dbReference>
<feature type="transmembrane region" description="Helical" evidence="7">
    <location>
        <begin position="380"/>
        <end position="402"/>
    </location>
</feature>
<dbReference type="Proteomes" id="UP000050509">
    <property type="component" value="Unassembled WGS sequence"/>
</dbReference>
<evidence type="ECO:0000256" key="1">
    <source>
        <dbReference type="ARBA" id="ARBA00004651"/>
    </source>
</evidence>
<keyword evidence="10" id="KW-1185">Reference proteome</keyword>
<gene>
    <name evidence="9" type="ORF">SE17_12980</name>
</gene>
<feature type="transmembrane region" description="Helical" evidence="7">
    <location>
        <begin position="42"/>
        <end position="67"/>
    </location>
</feature>
<dbReference type="InterPro" id="IPR010290">
    <property type="entry name" value="TM_effector"/>
</dbReference>
<accession>A0A0P9FIC0</accession>
<evidence type="ECO:0000259" key="8">
    <source>
        <dbReference type="PROSITE" id="PS50850"/>
    </source>
</evidence>
<feature type="transmembrane region" description="Helical" evidence="7">
    <location>
        <begin position="157"/>
        <end position="185"/>
    </location>
</feature>
<sequence length="419" mass="43446">MLATIRQRNFALLWFAGLISLAGDWMLLIALPIYIYQLTGSAVAVSIMFIAKRAPSVLFGSLAGVFVDRWDRRRTMLVANLLLALALLPLLAVRSAGQVWIVYLVALLESTFIQFFSPAENALLPQLVGEEYIVPANALNSLNNNIARLIGPALGGLAAVTLGLGGVALLDAASFLIAALLVWLIRGDYRATPAADAPATPLGAWRTLGREWLAGLRVIAGSRPVAMLFALVAITSLGEGVFGVMFVLFVNTVLGGGAQEIGSLMSAQAVGGLLGALLVGRLGGGRPALLIGIAGVLFGLIDLAIFNYPSFFPGFLPIVLLFVLVGIPGVALFTGMNALLQLAVADEYRGRVFGTYGTTGALLAIVGTVLAGALGDRVPVVTVLNIQGLAYVLAGLAVLVLLGGRAIAGHEAAPAQAAS</sequence>
<proteinExistence type="predicted"/>
<dbReference type="PANTHER" id="PTHR23513">
    <property type="entry name" value="INTEGRAL MEMBRANE EFFLUX PROTEIN-RELATED"/>
    <property type="match status" value="1"/>
</dbReference>
<evidence type="ECO:0000256" key="3">
    <source>
        <dbReference type="ARBA" id="ARBA00022475"/>
    </source>
</evidence>
<feature type="transmembrane region" description="Helical" evidence="7">
    <location>
        <begin position="225"/>
        <end position="249"/>
    </location>
</feature>
<evidence type="ECO:0000256" key="5">
    <source>
        <dbReference type="ARBA" id="ARBA00022989"/>
    </source>
</evidence>
<dbReference type="CDD" id="cd06173">
    <property type="entry name" value="MFS_MefA_like"/>
    <property type="match status" value="1"/>
</dbReference>
<dbReference type="EMBL" id="LJCR01000410">
    <property type="protein sequence ID" value="KPV52854.1"/>
    <property type="molecule type" value="Genomic_DNA"/>
</dbReference>
<dbReference type="Pfam" id="PF05977">
    <property type="entry name" value="MFS_3"/>
    <property type="match status" value="1"/>
</dbReference>
<dbReference type="SUPFAM" id="SSF103473">
    <property type="entry name" value="MFS general substrate transporter"/>
    <property type="match status" value="1"/>
</dbReference>
<name>A0A0P9FIC0_9CHLR</name>
<dbReference type="GO" id="GO:0022857">
    <property type="term" value="F:transmembrane transporter activity"/>
    <property type="evidence" value="ECO:0007669"/>
    <property type="project" value="InterPro"/>
</dbReference>
<evidence type="ECO:0000256" key="7">
    <source>
        <dbReference type="SAM" id="Phobius"/>
    </source>
</evidence>
<dbReference type="GO" id="GO:0005886">
    <property type="term" value="C:plasma membrane"/>
    <property type="evidence" value="ECO:0007669"/>
    <property type="project" value="UniProtKB-SubCell"/>
</dbReference>
<evidence type="ECO:0000256" key="4">
    <source>
        <dbReference type="ARBA" id="ARBA00022692"/>
    </source>
</evidence>
<comment type="caution">
    <text evidence="9">The sequence shown here is derived from an EMBL/GenBank/DDBJ whole genome shotgun (WGS) entry which is preliminary data.</text>
</comment>
<reference evidence="9 10" key="1">
    <citation type="submission" date="2015-09" db="EMBL/GenBank/DDBJ databases">
        <title>Draft genome sequence of Kouleothrix aurantiaca JCM 19913.</title>
        <authorList>
            <person name="Hemp J."/>
        </authorList>
    </citation>
    <scope>NUCLEOTIDE SEQUENCE [LARGE SCALE GENOMIC DNA]</scope>
    <source>
        <strain evidence="9 10">COM-B</strain>
    </source>
</reference>
<keyword evidence="3" id="KW-1003">Cell membrane</keyword>
<feature type="transmembrane region" description="Helical" evidence="7">
    <location>
        <begin position="261"/>
        <end position="280"/>
    </location>
</feature>
<feature type="transmembrane region" description="Helical" evidence="7">
    <location>
        <begin position="352"/>
        <end position="374"/>
    </location>
</feature>
<evidence type="ECO:0000256" key="6">
    <source>
        <dbReference type="ARBA" id="ARBA00023136"/>
    </source>
</evidence>
<evidence type="ECO:0000313" key="9">
    <source>
        <dbReference type="EMBL" id="KPV52854.1"/>
    </source>
</evidence>
<comment type="subcellular location">
    <subcellularLocation>
        <location evidence="1">Cell membrane</location>
        <topology evidence="1">Multi-pass membrane protein</topology>
    </subcellularLocation>
</comment>
<evidence type="ECO:0000256" key="2">
    <source>
        <dbReference type="ARBA" id="ARBA00022448"/>
    </source>
</evidence>
<protein>
    <recommendedName>
        <fullName evidence="8">Major facilitator superfamily (MFS) profile domain-containing protein</fullName>
    </recommendedName>
</protein>
<evidence type="ECO:0000313" key="10">
    <source>
        <dbReference type="Proteomes" id="UP000050509"/>
    </source>
</evidence>
<dbReference type="InterPro" id="IPR036259">
    <property type="entry name" value="MFS_trans_sf"/>
</dbReference>
<dbReference type="PRINTS" id="PR01988">
    <property type="entry name" value="EXPORTERBACE"/>
</dbReference>
<dbReference type="InterPro" id="IPR022324">
    <property type="entry name" value="Bacilysin_exporter_BacE_put"/>
</dbReference>
<keyword evidence="6 7" id="KW-0472">Membrane</keyword>
<keyword evidence="2" id="KW-0813">Transport</keyword>
<dbReference type="PROSITE" id="PS50850">
    <property type="entry name" value="MFS"/>
    <property type="match status" value="1"/>
</dbReference>
<dbReference type="AlphaFoldDB" id="A0A0P9FIC0"/>
<feature type="transmembrane region" description="Helical" evidence="7">
    <location>
        <begin position="12"/>
        <end position="36"/>
    </location>
</feature>
<keyword evidence="5 7" id="KW-1133">Transmembrane helix</keyword>
<feature type="domain" description="Major facilitator superfamily (MFS) profile" evidence="8">
    <location>
        <begin position="1"/>
        <end position="190"/>
    </location>
</feature>
<feature type="transmembrane region" description="Helical" evidence="7">
    <location>
        <begin position="79"/>
        <end position="106"/>
    </location>
</feature>
<feature type="transmembrane region" description="Helical" evidence="7">
    <location>
        <begin position="314"/>
        <end position="340"/>
    </location>
</feature>